<evidence type="ECO:0000256" key="3">
    <source>
        <dbReference type="ARBA" id="ARBA00022764"/>
    </source>
</evidence>
<dbReference type="InterPro" id="IPR002491">
    <property type="entry name" value="ABC_transptr_periplasmic_BD"/>
</dbReference>
<comment type="caution">
    <text evidence="5">Lacks conserved residue(s) required for the propagation of feature annotation.</text>
</comment>
<dbReference type="Proteomes" id="UP001595384">
    <property type="component" value="Unassembled WGS sequence"/>
</dbReference>
<dbReference type="NCBIfam" id="NF038402">
    <property type="entry name" value="TroA_like"/>
    <property type="match status" value="1"/>
</dbReference>
<dbReference type="PANTHER" id="PTHR42860">
    <property type="entry name" value="VITAMIN B12-BINDING PROTEIN"/>
    <property type="match status" value="1"/>
</dbReference>
<dbReference type="EMBL" id="JBHRSE010000066">
    <property type="protein sequence ID" value="MFC3024330.1"/>
    <property type="molecule type" value="Genomic_DNA"/>
</dbReference>
<reference evidence="8" key="1">
    <citation type="journal article" date="2019" name="Int. J. Syst. Evol. Microbiol.">
        <title>The Global Catalogue of Microorganisms (GCM) 10K type strain sequencing project: providing services to taxonomists for standard genome sequencing and annotation.</title>
        <authorList>
            <consortium name="The Broad Institute Genomics Platform"/>
            <consortium name="The Broad Institute Genome Sequencing Center for Infectious Disease"/>
            <person name="Wu L."/>
            <person name="Ma J."/>
        </authorList>
    </citation>
    <scope>NUCLEOTIDE SEQUENCE [LARGE SCALE GENOMIC DNA]</scope>
    <source>
        <strain evidence="8">KCTC 62784</strain>
    </source>
</reference>
<dbReference type="PANTHER" id="PTHR42860:SF1">
    <property type="entry name" value="VITAMIN B12-BINDING PROTEIN"/>
    <property type="match status" value="1"/>
</dbReference>
<keyword evidence="2 5" id="KW-0732">Signal</keyword>
<evidence type="ECO:0000259" key="6">
    <source>
        <dbReference type="PROSITE" id="PS50983"/>
    </source>
</evidence>
<evidence type="ECO:0000256" key="2">
    <source>
        <dbReference type="ARBA" id="ARBA00022729"/>
    </source>
</evidence>
<dbReference type="InterPro" id="IPR023544">
    <property type="entry name" value="ABC_transptr_vit_B12-bd"/>
</dbReference>
<protein>
    <recommendedName>
        <fullName evidence="5">Vitamin B12-binding protein</fullName>
    </recommendedName>
</protein>
<sequence length="279" mass="30895" precursor="true">MGYNWSRCRGSLALGMLLCAMSSSVGASPVQRVISLSPHATELAFAAGLGAQLVGVSQSSDYPPAAKQIERVANFKGINVDRIVALQPDLIISWPEGNPPKSLSMLKQMGYTIYPASIRHLDDIATHIRELSHYATHPEQGQKKARAFMAQLNSLKRLYQHASPVRYFYQISAKPLITMARGSWPSEVFALCGGVNVFANSPSPYPQVSVEQVLLAQPTAMFSTNANSMQVWKRWHEELPAFQHQHVWALNADWLNRATPRTLNAVRQVCDSLAQARKN</sequence>
<comment type="similarity">
    <text evidence="5">Belongs to the BtuF family.</text>
</comment>
<gene>
    <name evidence="5 7" type="primary">btuF</name>
    <name evidence="7" type="ORF">ACFODT_10890</name>
</gene>
<feature type="chain" id="PRO_5044947367" description="Vitamin B12-binding protein" evidence="5">
    <location>
        <begin position="28"/>
        <end position="279"/>
    </location>
</feature>
<keyword evidence="4" id="KW-1015">Disulfide bond</keyword>
<dbReference type="RefSeq" id="WP_241967746.1">
    <property type="nucleotide sequence ID" value="NZ_AP024911.1"/>
</dbReference>
<evidence type="ECO:0000256" key="1">
    <source>
        <dbReference type="ARBA" id="ARBA00022448"/>
    </source>
</evidence>
<accession>A0ABV7CCU5</accession>
<keyword evidence="3 5" id="KW-0574">Periplasm</keyword>
<evidence type="ECO:0000256" key="4">
    <source>
        <dbReference type="ARBA" id="ARBA00023157"/>
    </source>
</evidence>
<evidence type="ECO:0000313" key="8">
    <source>
        <dbReference type="Proteomes" id="UP001595384"/>
    </source>
</evidence>
<name>A0ABV7CCU5_9VIBR</name>
<dbReference type="Gene3D" id="3.40.50.1980">
    <property type="entry name" value="Nitrogenase molybdenum iron protein domain"/>
    <property type="match status" value="2"/>
</dbReference>
<evidence type="ECO:0000313" key="7">
    <source>
        <dbReference type="EMBL" id="MFC3024330.1"/>
    </source>
</evidence>
<dbReference type="HAMAP" id="MF_01000">
    <property type="entry name" value="BtuF"/>
    <property type="match status" value="1"/>
</dbReference>
<feature type="site" description="Important for BtuC binding" evidence="5">
    <location>
        <position position="211"/>
    </location>
</feature>
<dbReference type="Pfam" id="PF01497">
    <property type="entry name" value="Peripla_BP_2"/>
    <property type="match status" value="1"/>
</dbReference>
<dbReference type="NCBIfam" id="NF002894">
    <property type="entry name" value="PRK03379.1"/>
    <property type="match status" value="1"/>
</dbReference>
<comment type="subcellular location">
    <subcellularLocation>
        <location evidence="5">Periplasm</location>
    </subcellularLocation>
</comment>
<organism evidence="7 8">
    <name type="scientific">Vibrio zhugei</name>
    <dbReference type="NCBI Taxonomy" id="2479546"/>
    <lineage>
        <taxon>Bacteria</taxon>
        <taxon>Pseudomonadati</taxon>
        <taxon>Pseudomonadota</taxon>
        <taxon>Gammaproteobacteria</taxon>
        <taxon>Vibrionales</taxon>
        <taxon>Vibrionaceae</taxon>
        <taxon>Vibrio</taxon>
    </lineage>
</organism>
<proteinExistence type="inferred from homology"/>
<comment type="subunit">
    <text evidence="5">The complex is composed of two ATP-binding proteins (BtuD), two transmembrane proteins (BtuC) and a solute-binding protein (BtuF).</text>
</comment>
<feature type="signal peptide" evidence="5">
    <location>
        <begin position="1"/>
        <end position="27"/>
    </location>
</feature>
<keyword evidence="1 5" id="KW-0813">Transport</keyword>
<dbReference type="InterPro" id="IPR051030">
    <property type="entry name" value="Vitamin_B12-ABC_binding"/>
</dbReference>
<dbReference type="CDD" id="cd01144">
    <property type="entry name" value="BtuF"/>
    <property type="match status" value="1"/>
</dbReference>
<dbReference type="PROSITE" id="PS50983">
    <property type="entry name" value="FE_B12_PBP"/>
    <property type="match status" value="1"/>
</dbReference>
<dbReference type="SUPFAM" id="SSF53807">
    <property type="entry name" value="Helical backbone' metal receptor"/>
    <property type="match status" value="1"/>
</dbReference>
<dbReference type="InterPro" id="IPR054828">
    <property type="entry name" value="Vit_B12_bind_prot"/>
</dbReference>
<feature type="domain" description="Fe/B12 periplasmic-binding" evidence="6">
    <location>
        <begin position="32"/>
        <end position="277"/>
    </location>
</feature>
<comment type="function">
    <text evidence="5">Part of the ABC transporter complex BtuCDF involved in vitamin B12 import. Binds vitamin B12 and delivers it to the periplasmic surface of BtuC.</text>
</comment>
<evidence type="ECO:0000256" key="5">
    <source>
        <dbReference type="HAMAP-Rule" id="MF_01000"/>
    </source>
</evidence>
<comment type="caution">
    <text evidence="7">The sequence shown here is derived from an EMBL/GenBank/DDBJ whole genome shotgun (WGS) entry which is preliminary data.</text>
</comment>
<keyword evidence="8" id="KW-1185">Reference proteome</keyword>